<name>A0A1N7MQD0_9FLAO</name>
<dbReference type="Gene3D" id="1.25.40.10">
    <property type="entry name" value="Tetratricopeptide repeat domain"/>
    <property type="match status" value="1"/>
</dbReference>
<dbReference type="InterPro" id="IPR011990">
    <property type="entry name" value="TPR-like_helical_dom_sf"/>
</dbReference>
<evidence type="ECO:0000256" key="1">
    <source>
        <dbReference type="SAM" id="SignalP"/>
    </source>
</evidence>
<feature type="chain" id="PRO_5012026402" description="Tetratricopeptide repeat-containing protein" evidence="1">
    <location>
        <begin position="20"/>
        <end position="214"/>
    </location>
</feature>
<gene>
    <name evidence="2" type="ORF">SAMN05421785_103403</name>
</gene>
<sequence>MVKKLSIIFSLVVAAYGFAQTSAEKGLETQIAKLESAKKSEDFQQSKDYFMKYVNTLSRGTETKKEDWRAYYYTALSLVRSEISSQRQGNTQNIDETSGLAEKYLSGVFVKNPNNAEANILLSQIYVLKASNNSADSAAHLAKANEYLAKAESEDKNNPRIDVIKGEIAFNSNKELAKTYFNSALNKFKTYSKKSNLDPNWGKEDINYYLSILK</sequence>
<protein>
    <recommendedName>
        <fullName evidence="4">Tetratricopeptide repeat-containing protein</fullName>
    </recommendedName>
</protein>
<evidence type="ECO:0008006" key="4">
    <source>
        <dbReference type="Google" id="ProtNLM"/>
    </source>
</evidence>
<dbReference type="Proteomes" id="UP000185781">
    <property type="component" value="Unassembled WGS sequence"/>
</dbReference>
<evidence type="ECO:0000313" key="3">
    <source>
        <dbReference type="Proteomes" id="UP000185781"/>
    </source>
</evidence>
<dbReference type="OrthoDB" id="1250794at2"/>
<dbReference type="RefSeq" id="WP_076391655.1">
    <property type="nucleotide sequence ID" value="NZ_FTOV01000003.1"/>
</dbReference>
<reference evidence="2 3" key="1">
    <citation type="submission" date="2017-01" db="EMBL/GenBank/DDBJ databases">
        <authorList>
            <person name="Mah S.A."/>
            <person name="Swanson W.J."/>
            <person name="Moy G.W."/>
            <person name="Vacquier V.D."/>
        </authorList>
    </citation>
    <scope>NUCLEOTIDE SEQUENCE [LARGE SCALE GENOMIC DNA]</scope>
    <source>
        <strain evidence="2 3">DSM 18014</strain>
    </source>
</reference>
<organism evidence="2 3">
    <name type="scientific">Chryseobacterium gambrini</name>
    <dbReference type="NCBI Taxonomy" id="373672"/>
    <lineage>
        <taxon>Bacteria</taxon>
        <taxon>Pseudomonadati</taxon>
        <taxon>Bacteroidota</taxon>
        <taxon>Flavobacteriia</taxon>
        <taxon>Flavobacteriales</taxon>
        <taxon>Weeksellaceae</taxon>
        <taxon>Chryseobacterium group</taxon>
        <taxon>Chryseobacterium</taxon>
    </lineage>
</organism>
<dbReference type="STRING" id="373672.SAMN05421785_103403"/>
<evidence type="ECO:0000313" key="2">
    <source>
        <dbReference type="EMBL" id="SIS88317.1"/>
    </source>
</evidence>
<feature type="signal peptide" evidence="1">
    <location>
        <begin position="1"/>
        <end position="19"/>
    </location>
</feature>
<dbReference type="AlphaFoldDB" id="A0A1N7MQD0"/>
<proteinExistence type="predicted"/>
<accession>A0A1N7MQD0</accession>
<keyword evidence="1" id="KW-0732">Signal</keyword>
<dbReference type="EMBL" id="FTOV01000003">
    <property type="protein sequence ID" value="SIS88317.1"/>
    <property type="molecule type" value="Genomic_DNA"/>
</dbReference>